<comment type="cofactor">
    <cofactor evidence="9">
        <name>Mg(2+)</name>
        <dbReference type="ChEBI" id="CHEBI:18420"/>
    </cofactor>
    <text evidence="9">Binds 1 Mg(2+) ion per subunit.</text>
</comment>
<feature type="binding site" evidence="9">
    <location>
        <position position="95"/>
    </location>
    <ligand>
        <name>Mg(2+)</name>
        <dbReference type="ChEBI" id="CHEBI:18420"/>
    </ligand>
</feature>
<evidence type="ECO:0000256" key="2">
    <source>
        <dbReference type="ARBA" id="ARBA00022679"/>
    </source>
</evidence>
<name>A0ABR5SF86_9BACT</name>
<evidence type="ECO:0000256" key="6">
    <source>
        <dbReference type="ARBA" id="ARBA00047334"/>
    </source>
</evidence>
<comment type="function">
    <text evidence="9">Condenses 4-methyl-5-(beta-hydroxyethyl)thiazole monophosphate (THZ-P) and 2-methyl-4-amino-5-hydroxymethyl pyrimidine pyrophosphate (HMP-PP) to form thiamine monophosphate (TMP).</text>
</comment>
<organism evidence="13 14">
    <name type="scientific">Candidatus Magnetominusculus xianensis</name>
    <dbReference type="NCBI Taxonomy" id="1748249"/>
    <lineage>
        <taxon>Bacteria</taxon>
        <taxon>Pseudomonadati</taxon>
        <taxon>Nitrospirota</taxon>
        <taxon>Nitrospiria</taxon>
        <taxon>Nitrospirales</taxon>
        <taxon>Nitrospiraceae</taxon>
        <taxon>Candidatus Magnetominusculus</taxon>
    </lineage>
</organism>
<dbReference type="EC" id="2.5.1.3" evidence="9"/>
<feature type="binding site" evidence="9">
    <location>
        <begin position="140"/>
        <end position="142"/>
    </location>
    <ligand>
        <name>2-[(2R,5Z)-2-carboxy-4-methylthiazol-5(2H)-ylidene]ethyl phosphate</name>
        <dbReference type="ChEBI" id="CHEBI:62899"/>
    </ligand>
</feature>
<dbReference type="InterPro" id="IPR013785">
    <property type="entry name" value="Aldolase_TIM"/>
</dbReference>
<keyword evidence="2 9" id="KW-0808">Transferase</keyword>
<evidence type="ECO:0000256" key="10">
    <source>
        <dbReference type="RuleBase" id="RU003826"/>
    </source>
</evidence>
<evidence type="ECO:0000256" key="4">
    <source>
        <dbReference type="ARBA" id="ARBA00022842"/>
    </source>
</evidence>
<dbReference type="EMBL" id="LNQR01000059">
    <property type="protein sequence ID" value="KWT85760.1"/>
    <property type="molecule type" value="Genomic_DNA"/>
</dbReference>
<feature type="binding site" evidence="9">
    <location>
        <begin position="43"/>
        <end position="47"/>
    </location>
    <ligand>
        <name>4-amino-2-methyl-5-(diphosphooxymethyl)pyrimidine</name>
        <dbReference type="ChEBI" id="CHEBI:57841"/>
    </ligand>
</feature>
<dbReference type="HAMAP" id="MF_00097">
    <property type="entry name" value="TMP_synthase"/>
    <property type="match status" value="1"/>
</dbReference>
<comment type="catalytic activity">
    <reaction evidence="7 9 10">
        <text>2-(2-carboxy-4-methylthiazol-5-yl)ethyl phosphate + 4-amino-2-methyl-5-(diphosphooxymethyl)pyrimidine + 2 H(+) = thiamine phosphate + CO2 + diphosphate</text>
        <dbReference type="Rhea" id="RHEA:47848"/>
        <dbReference type="ChEBI" id="CHEBI:15378"/>
        <dbReference type="ChEBI" id="CHEBI:16526"/>
        <dbReference type="ChEBI" id="CHEBI:33019"/>
        <dbReference type="ChEBI" id="CHEBI:37575"/>
        <dbReference type="ChEBI" id="CHEBI:57841"/>
        <dbReference type="ChEBI" id="CHEBI:62890"/>
        <dbReference type="EC" id="2.5.1.3"/>
    </reaction>
</comment>
<dbReference type="Pfam" id="PF02581">
    <property type="entry name" value="TMP-TENI"/>
    <property type="match status" value="1"/>
</dbReference>
<reference evidence="13 14" key="1">
    <citation type="submission" date="2015-11" db="EMBL/GenBank/DDBJ databases">
        <authorList>
            <person name="Lin W."/>
        </authorList>
    </citation>
    <scope>NUCLEOTIDE SEQUENCE [LARGE SCALE GENOMIC DNA]</scope>
    <source>
        <strain evidence="13 14">HCH-1</strain>
    </source>
</reference>
<gene>
    <name evidence="9" type="primary">thiE</name>
    <name evidence="13" type="ORF">ASN18_1653</name>
</gene>
<keyword evidence="14" id="KW-1185">Reference proteome</keyword>
<sequence>MPQANNSKLYLGGICVLMDCSGRARPPFDSIIDLIGAGVKWVQLRDKEATRLAVYKAARLLKELTKANGLTLIINDYADIAAAIDADGVHLGQDDLPLSEARKILGADKLIGISTHNLEQAVKAQEDGADYIGFGPIYATSTKKAGPPKGPQSIKEIRNHIHIPIAAIGGINEENVAELIEAGADALAVASAVMDAEDISKAADAFVTFVTRLKTSQ</sequence>
<comment type="caution">
    <text evidence="13">The sequence shown here is derived from an EMBL/GenBank/DDBJ whole genome shotgun (WGS) entry which is preliminary data.</text>
</comment>
<evidence type="ECO:0000256" key="3">
    <source>
        <dbReference type="ARBA" id="ARBA00022723"/>
    </source>
</evidence>
<proteinExistence type="inferred from homology"/>
<evidence type="ECO:0000256" key="8">
    <source>
        <dbReference type="ARBA" id="ARBA00047883"/>
    </source>
</evidence>
<dbReference type="GO" id="GO:0004789">
    <property type="term" value="F:thiamine-phosphate diphosphorylase activity"/>
    <property type="evidence" value="ECO:0007669"/>
    <property type="project" value="UniProtKB-EC"/>
</dbReference>
<comment type="pathway">
    <text evidence="1 9 11">Cofactor biosynthesis; thiamine diphosphate biosynthesis; thiamine phosphate from 4-amino-2-methyl-5-diphosphomethylpyrimidine and 4-methyl-5-(2-phosphoethyl)-thiazole: step 1/1.</text>
</comment>
<dbReference type="CDD" id="cd00564">
    <property type="entry name" value="TMP_TenI"/>
    <property type="match status" value="1"/>
</dbReference>
<accession>A0ABR5SF86</accession>
<evidence type="ECO:0000256" key="1">
    <source>
        <dbReference type="ARBA" id="ARBA00005165"/>
    </source>
</evidence>
<evidence type="ECO:0000256" key="11">
    <source>
        <dbReference type="RuleBase" id="RU004253"/>
    </source>
</evidence>
<evidence type="ECO:0000256" key="9">
    <source>
        <dbReference type="HAMAP-Rule" id="MF_00097"/>
    </source>
</evidence>
<dbReference type="InterPro" id="IPR034291">
    <property type="entry name" value="TMP_synthase"/>
</dbReference>
<comment type="caution">
    <text evidence="9">Lacks conserved residue(s) required for the propagation of feature annotation.</text>
</comment>
<dbReference type="InterPro" id="IPR036206">
    <property type="entry name" value="ThiamineP_synth_sf"/>
</dbReference>
<dbReference type="Gene3D" id="3.20.20.70">
    <property type="entry name" value="Aldolase class I"/>
    <property type="match status" value="1"/>
</dbReference>
<comment type="similarity">
    <text evidence="9 10">Belongs to the thiamine-phosphate synthase family.</text>
</comment>
<keyword evidence="5 9" id="KW-0784">Thiamine biosynthesis</keyword>
<protein>
    <recommendedName>
        <fullName evidence="9">Thiamine-phosphate synthase</fullName>
        <shortName evidence="9">TP synthase</shortName>
        <shortName evidence="9">TPS</shortName>
        <ecNumber evidence="9">2.5.1.3</ecNumber>
    </recommendedName>
    <alternativeName>
        <fullName evidence="9">Thiamine-phosphate pyrophosphorylase</fullName>
        <shortName evidence="9">TMP pyrophosphorylase</shortName>
        <shortName evidence="9">TMP-PPase</shortName>
    </alternativeName>
</protein>
<feature type="binding site" evidence="9">
    <location>
        <position position="75"/>
    </location>
    <ligand>
        <name>4-amino-2-methyl-5-(diphosphooxymethyl)pyrimidine</name>
        <dbReference type="ChEBI" id="CHEBI:57841"/>
    </ligand>
</feature>
<evidence type="ECO:0000259" key="12">
    <source>
        <dbReference type="Pfam" id="PF02581"/>
    </source>
</evidence>
<evidence type="ECO:0000256" key="7">
    <source>
        <dbReference type="ARBA" id="ARBA00047851"/>
    </source>
</evidence>
<dbReference type="InterPro" id="IPR022998">
    <property type="entry name" value="ThiamineP_synth_TenI"/>
</dbReference>
<evidence type="ECO:0000313" key="14">
    <source>
        <dbReference type="Proteomes" id="UP000060487"/>
    </source>
</evidence>
<evidence type="ECO:0000256" key="5">
    <source>
        <dbReference type="ARBA" id="ARBA00022977"/>
    </source>
</evidence>
<feature type="domain" description="Thiamine phosphate synthase/TenI" evidence="12">
    <location>
        <begin position="29"/>
        <end position="193"/>
    </location>
</feature>
<feature type="binding site" evidence="9">
    <location>
        <position position="143"/>
    </location>
    <ligand>
        <name>4-amino-2-methyl-5-(diphosphooxymethyl)pyrimidine</name>
        <dbReference type="ChEBI" id="CHEBI:57841"/>
    </ligand>
</feature>
<dbReference type="SUPFAM" id="SSF51391">
    <property type="entry name" value="Thiamin phosphate synthase"/>
    <property type="match status" value="1"/>
</dbReference>
<evidence type="ECO:0000313" key="13">
    <source>
        <dbReference type="EMBL" id="KWT85760.1"/>
    </source>
</evidence>
<comment type="catalytic activity">
    <reaction evidence="8 9 10">
        <text>2-[(2R,5Z)-2-carboxy-4-methylthiazol-5(2H)-ylidene]ethyl phosphate + 4-amino-2-methyl-5-(diphosphooxymethyl)pyrimidine + 2 H(+) = thiamine phosphate + CO2 + diphosphate</text>
        <dbReference type="Rhea" id="RHEA:47844"/>
        <dbReference type="ChEBI" id="CHEBI:15378"/>
        <dbReference type="ChEBI" id="CHEBI:16526"/>
        <dbReference type="ChEBI" id="CHEBI:33019"/>
        <dbReference type="ChEBI" id="CHEBI:37575"/>
        <dbReference type="ChEBI" id="CHEBI:57841"/>
        <dbReference type="ChEBI" id="CHEBI:62899"/>
        <dbReference type="EC" id="2.5.1.3"/>
    </reaction>
</comment>
<comment type="catalytic activity">
    <reaction evidence="6 9 10">
        <text>4-methyl-5-(2-phosphooxyethyl)-thiazole + 4-amino-2-methyl-5-(diphosphooxymethyl)pyrimidine + H(+) = thiamine phosphate + diphosphate</text>
        <dbReference type="Rhea" id="RHEA:22328"/>
        <dbReference type="ChEBI" id="CHEBI:15378"/>
        <dbReference type="ChEBI" id="CHEBI:33019"/>
        <dbReference type="ChEBI" id="CHEBI:37575"/>
        <dbReference type="ChEBI" id="CHEBI:57841"/>
        <dbReference type="ChEBI" id="CHEBI:58296"/>
        <dbReference type="EC" id="2.5.1.3"/>
    </reaction>
</comment>
<keyword evidence="3 9" id="KW-0479">Metal-binding</keyword>
<dbReference type="PANTHER" id="PTHR20857">
    <property type="entry name" value="THIAMINE-PHOSPHATE PYROPHOSPHORYLASE"/>
    <property type="match status" value="1"/>
</dbReference>
<feature type="binding site" evidence="9">
    <location>
        <position position="170"/>
    </location>
    <ligand>
        <name>2-[(2R,5Z)-2-carboxy-4-methylthiazol-5(2H)-ylidene]ethyl phosphate</name>
        <dbReference type="ChEBI" id="CHEBI:62899"/>
    </ligand>
</feature>
<dbReference type="PANTHER" id="PTHR20857:SF23">
    <property type="entry name" value="THIAMINE BIOSYNTHETIC BIFUNCTIONAL ENZYME"/>
    <property type="match status" value="1"/>
</dbReference>
<keyword evidence="4 9" id="KW-0460">Magnesium</keyword>
<dbReference type="RefSeq" id="WP_085052272.1">
    <property type="nucleotide sequence ID" value="NZ_LNQR01000059.1"/>
</dbReference>
<feature type="binding site" evidence="9">
    <location>
        <position position="76"/>
    </location>
    <ligand>
        <name>Mg(2+)</name>
        <dbReference type="ChEBI" id="CHEBI:18420"/>
    </ligand>
</feature>
<dbReference type="Proteomes" id="UP000060487">
    <property type="component" value="Unassembled WGS sequence"/>
</dbReference>
<dbReference type="NCBIfam" id="TIGR00693">
    <property type="entry name" value="thiE"/>
    <property type="match status" value="1"/>
</dbReference>
<feature type="binding site" evidence="9">
    <location>
        <position position="114"/>
    </location>
    <ligand>
        <name>4-amino-2-methyl-5-(diphosphooxymethyl)pyrimidine</name>
        <dbReference type="ChEBI" id="CHEBI:57841"/>
    </ligand>
</feature>